<name>A0A024CET2_9REOV</name>
<dbReference type="Proteomes" id="UP000167086">
    <property type="component" value="Genome"/>
</dbReference>
<evidence type="ECO:0000313" key="6">
    <source>
        <dbReference type="Proteomes" id="UP000167086"/>
    </source>
</evidence>
<comment type="similarity">
    <text evidence="4">Belongs to the rotavirus VP6 family.</text>
</comment>
<comment type="subcellular location">
    <subcellularLocation>
        <location evidence="4">Virion</location>
    </subcellularLocation>
    <text evidence="4">Component of the intermediate capsid. Also found in spherical cytoplasmic structures, called virus factories, that appear early after infection and are the site of viral replication and packaging.</text>
</comment>
<keyword evidence="1 4" id="KW-1154">Intermediate capsid protein</keyword>
<dbReference type="GO" id="GO:0046789">
    <property type="term" value="F:host cell surface receptor binding"/>
    <property type="evidence" value="ECO:0007669"/>
    <property type="project" value="UniProtKB-UniRule"/>
</dbReference>
<evidence type="ECO:0000256" key="4">
    <source>
        <dbReference type="HAMAP-Rule" id="MF_04126"/>
    </source>
</evidence>
<organism evidence="5 6">
    <name type="scientific">Rotavirus G</name>
    <dbReference type="NCBI Taxonomy" id="183407"/>
    <lineage>
        <taxon>Viruses</taxon>
        <taxon>Riboviria</taxon>
        <taxon>Orthornavirae</taxon>
        <taxon>Duplornaviricota</taxon>
        <taxon>Resentoviricetes</taxon>
        <taxon>Reovirales</taxon>
        <taxon>Sedoreoviridae</taxon>
        <taxon>Rotavirus</taxon>
        <taxon>Rotavirus gammagastroenteritidis</taxon>
    </lineage>
</organism>
<dbReference type="InterPro" id="IPR001385">
    <property type="entry name" value="Rotavirus_A/C_VP6"/>
</dbReference>
<comment type="subunit">
    <text evidence="4">Homotrimer. Interacts with the inner capsid protein VP2. Interacts with the outer capsid glycoprotein VP7.</text>
</comment>
<protein>
    <recommendedName>
        <fullName evidence="4">Intermediate capsid protein VP6</fullName>
    </recommendedName>
</protein>
<keyword evidence="3 4" id="KW-0946">Virion</keyword>
<gene>
    <name evidence="5" type="primary">VP6</name>
    <name evidence="5" type="ORF">L312_42277gpVP6</name>
</gene>
<reference evidence="5 6" key="1">
    <citation type="journal article" date="2015" name="Genome Announc.">
        <title>Complete genomic sequence for an avian group g rotavirus from South Africa.</title>
        <authorList>
            <person name="Stucker K.M."/>
            <person name="Stockwell T.B."/>
            <person name="Nyaga M.M."/>
            <person name="Halpin R.A."/>
            <person name="Fedorova N."/>
            <person name="Akopov A."/>
            <person name="Ngoveni H."/>
            <person name="Peenze I."/>
            <person name="Seheri M.L."/>
            <person name="Mphahlele M.J."/>
            <person name="Wentworth D.E."/>
        </authorList>
    </citation>
    <scope>NUCLEOTIDE SEQUENCE [LARGE SCALE GENOMIC DNA]</scope>
    <source>
        <strain evidence="5">RVG/chicken/ZAF/MRC-DPRU1679/2011/GXP[X]</strain>
    </source>
</reference>
<dbReference type="EMBL" id="KJ752088">
    <property type="protein sequence ID" value="AHZ32881.1"/>
    <property type="molecule type" value="Genomic_RNA"/>
</dbReference>
<keyword evidence="2 4" id="KW-0167">Capsid protein</keyword>
<evidence type="ECO:0000313" key="5">
    <source>
        <dbReference type="EMBL" id="AHZ32881.1"/>
    </source>
</evidence>
<dbReference type="GO" id="GO:0005198">
    <property type="term" value="F:structural molecule activity"/>
    <property type="evidence" value="ECO:0007669"/>
    <property type="project" value="UniProtKB-UniRule"/>
</dbReference>
<proteinExistence type="inferred from homology"/>
<dbReference type="GO" id="GO:0019064">
    <property type="term" value="P:fusion of virus membrane with host plasma membrane"/>
    <property type="evidence" value="ECO:0007669"/>
    <property type="project" value="UniProtKB-UniRule"/>
</dbReference>
<evidence type="ECO:0000256" key="3">
    <source>
        <dbReference type="ARBA" id="ARBA00022844"/>
    </source>
</evidence>
<dbReference type="GO" id="GO:0039626">
    <property type="term" value="C:viral intermediate capsid"/>
    <property type="evidence" value="ECO:0007669"/>
    <property type="project" value="UniProtKB-UniRule"/>
</dbReference>
<dbReference type="HAMAP" id="MF_04126">
    <property type="entry name" value="Rota_VP6"/>
    <property type="match status" value="1"/>
</dbReference>
<dbReference type="Pfam" id="PF25657">
    <property type="entry name" value="Rota_VP6"/>
    <property type="match status" value="1"/>
</dbReference>
<accession>A0A024CET2</accession>
<evidence type="ECO:0000256" key="2">
    <source>
        <dbReference type="ARBA" id="ARBA00022561"/>
    </source>
</evidence>
<dbReference type="GO" id="GO:0019031">
    <property type="term" value="C:viral envelope"/>
    <property type="evidence" value="ECO:0007669"/>
    <property type="project" value="UniProtKB-UniRule"/>
</dbReference>
<sequence length="391" mass="43264">MDLIETVNAVVDLQKRIYDLSSNTNLSSKGQQVVNDYNALASRVNGKTYALHDQTAVLTPYIINMNLISISTRISTDDYEAMKEGMNGLLDVIAAAIRTECSRRVRAIEQRVLEPVVKMLIEDIKLKAQVSKIAIANMSAYDTAKLEPQIVNIENPLRPGIVDDVLQRPNFTQRGGGIRYTTGRWSGNKGIVTCVSGTDGVHTIEIQLRTTLTGILNLLYVPAPGKIVQSRGRAQGVPVTLKCSDVSPDMARGDIVIEFLRNGAVVDAEGGSGTFQFTQCDTIRIRVEPWSVVKNLNPTPDFANWNQNQANSQPTVSIMFEIRQAYTQLENDEMSADAPKVQYYLDTIFTQDSFVRHPNVLWRTQDLANAQNDTAWARKVVTSVAAFAAKI</sequence>
<evidence type="ECO:0000256" key="1">
    <source>
        <dbReference type="ARBA" id="ARBA00022493"/>
    </source>
</evidence>
<comment type="function">
    <text evidence="4">Intermediate capsid protein that self assembles to form an icosahedral capsid with a T=13 symmetry, which consists of 230 trimers of VP6, with channels at each of its five-fold vertices. This capsid constitutes the middle concentric layer of the viral mature particle. The innermost VP2 capsid and the intermediate VP6 capsid remain intact following cell entry to protect the dsRNA from degradation and to prevent unfavorable antiviral responses in the host cell during all the replication cycle of the virus. Nascent transcripts are transcribed within the structural confines of this double-layered particle (DLP) and are extruded through the channels at the five-fold axes. VP6 is required for the transcription activity of the DLP.</text>
</comment>